<accession>A0A3D8RHE6</accession>
<keyword evidence="3" id="KW-1185">Reference proteome</keyword>
<reference evidence="2 3" key="1">
    <citation type="journal article" date="2018" name="IMA Fungus">
        <title>IMA Genome-F 9: Draft genome sequence of Annulohypoxylon stygium, Aspergillus mulundensis, Berkeleyomyces basicola (syn. Thielaviopsis basicola), Ceratocystis smalleyi, two Cercospora beticola strains, Coleophoma cylindrospora, Fusarium fracticaudum, Phialophora cf. hyalina, and Morchella septimelata.</title>
        <authorList>
            <person name="Wingfield B.D."/>
            <person name="Bills G.F."/>
            <person name="Dong Y."/>
            <person name="Huang W."/>
            <person name="Nel W.J."/>
            <person name="Swalarsk-Parry B.S."/>
            <person name="Vaghefi N."/>
            <person name="Wilken P.M."/>
            <person name="An Z."/>
            <person name="de Beer Z.W."/>
            <person name="De Vos L."/>
            <person name="Chen L."/>
            <person name="Duong T.A."/>
            <person name="Gao Y."/>
            <person name="Hammerbacher A."/>
            <person name="Kikkert J.R."/>
            <person name="Li Y."/>
            <person name="Li H."/>
            <person name="Li K."/>
            <person name="Li Q."/>
            <person name="Liu X."/>
            <person name="Ma X."/>
            <person name="Naidoo K."/>
            <person name="Pethybridge S.J."/>
            <person name="Sun J."/>
            <person name="Steenkamp E.T."/>
            <person name="van der Nest M.A."/>
            <person name="van Wyk S."/>
            <person name="Wingfield M.J."/>
            <person name="Xiong C."/>
            <person name="Yue Q."/>
            <person name="Zhang X."/>
        </authorList>
    </citation>
    <scope>NUCLEOTIDE SEQUENCE [LARGE SCALE GENOMIC DNA]</scope>
    <source>
        <strain evidence="2 3">BP6252</strain>
    </source>
</reference>
<dbReference type="PANTHER" id="PTHR37540:SF5">
    <property type="entry name" value="TRANSCRIPTION FACTOR DOMAIN-CONTAINING PROTEIN"/>
    <property type="match status" value="1"/>
</dbReference>
<dbReference type="OrthoDB" id="3506997at2759"/>
<sequence>MPTEMEQSGERMQSTGPPVALLFINTTHPSDATTRGSLSQIRSHVAKEIRSRVRRSRRAMLPPGDISRNKSHEQLEKNVSDRLADTRACLALVSGDGHEDVEPRLPGLASSPSDPYQAMGPSRAAQIWGSVRPFSDKENFLFDHYLNYIVPFSNGSCHRNKGSSGAALIAIQLNYWIPFALSDLGLIAALFLQSCLSLGVLNPCQNYADMSTEYRLQCIQSTNAALSTHRAMQISDATIAKVMIMASDEFTFGNLDGWSAHMAAVTQMIKMRGGVDALGVGGFLKEVIVNTPIYYEY</sequence>
<dbReference type="Pfam" id="PF11951">
    <property type="entry name" value="Fungal_trans_2"/>
    <property type="match status" value="1"/>
</dbReference>
<evidence type="ECO:0008006" key="4">
    <source>
        <dbReference type="Google" id="ProtNLM"/>
    </source>
</evidence>
<organism evidence="2 3">
    <name type="scientific">Coleophoma cylindrospora</name>
    <dbReference type="NCBI Taxonomy" id="1849047"/>
    <lineage>
        <taxon>Eukaryota</taxon>
        <taxon>Fungi</taxon>
        <taxon>Dikarya</taxon>
        <taxon>Ascomycota</taxon>
        <taxon>Pezizomycotina</taxon>
        <taxon>Leotiomycetes</taxon>
        <taxon>Helotiales</taxon>
        <taxon>Dermateaceae</taxon>
        <taxon>Coleophoma</taxon>
    </lineage>
</organism>
<evidence type="ECO:0000313" key="2">
    <source>
        <dbReference type="EMBL" id="RDW73473.1"/>
    </source>
</evidence>
<dbReference type="Proteomes" id="UP000256645">
    <property type="component" value="Unassembled WGS sequence"/>
</dbReference>
<name>A0A3D8RHE6_9HELO</name>
<feature type="compositionally biased region" description="Polar residues" evidence="1">
    <location>
        <begin position="29"/>
        <end position="42"/>
    </location>
</feature>
<feature type="region of interest" description="Disordered" evidence="1">
    <location>
        <begin position="29"/>
        <end position="79"/>
    </location>
</feature>
<evidence type="ECO:0000256" key="1">
    <source>
        <dbReference type="SAM" id="MobiDB-lite"/>
    </source>
</evidence>
<dbReference type="STRING" id="1849047.A0A3D8RHE6"/>
<gene>
    <name evidence="2" type="ORF">BP6252_07380</name>
</gene>
<protein>
    <recommendedName>
        <fullName evidence="4">Transcription factor domain-containing protein</fullName>
    </recommendedName>
</protein>
<proteinExistence type="predicted"/>
<dbReference type="EMBL" id="PDLM01000007">
    <property type="protein sequence ID" value="RDW73473.1"/>
    <property type="molecule type" value="Genomic_DNA"/>
</dbReference>
<dbReference type="InterPro" id="IPR021858">
    <property type="entry name" value="Fun_TF"/>
</dbReference>
<evidence type="ECO:0000313" key="3">
    <source>
        <dbReference type="Proteomes" id="UP000256645"/>
    </source>
</evidence>
<dbReference type="AlphaFoldDB" id="A0A3D8RHE6"/>
<feature type="compositionally biased region" description="Basic and acidic residues" evidence="1">
    <location>
        <begin position="67"/>
        <end position="79"/>
    </location>
</feature>
<dbReference type="PANTHER" id="PTHR37540">
    <property type="entry name" value="TRANSCRIPTION FACTOR (ACR-2), PUTATIVE-RELATED-RELATED"/>
    <property type="match status" value="1"/>
</dbReference>
<comment type="caution">
    <text evidence="2">The sequence shown here is derived from an EMBL/GenBank/DDBJ whole genome shotgun (WGS) entry which is preliminary data.</text>
</comment>